<dbReference type="InterPro" id="IPR001584">
    <property type="entry name" value="Integrase_cat-core"/>
</dbReference>
<dbReference type="SUPFAM" id="SSF53098">
    <property type="entry name" value="Ribonuclease H-like"/>
    <property type="match status" value="1"/>
</dbReference>
<dbReference type="PROSITE" id="PS50994">
    <property type="entry name" value="INTEGRASE"/>
    <property type="match status" value="1"/>
</dbReference>
<name>A0A1H8KBI3_9RHOB</name>
<feature type="domain" description="Integrase catalytic" evidence="2">
    <location>
        <begin position="159"/>
        <end position="364"/>
    </location>
</feature>
<dbReference type="RefSeq" id="WP_078543004.1">
    <property type="nucleotide sequence ID" value="NZ_FOCM01000007.1"/>
</dbReference>
<gene>
    <name evidence="3" type="ORF">SAMN04488011_107186</name>
</gene>
<accession>A0A1H8KBI3</accession>
<evidence type="ECO:0000313" key="3">
    <source>
        <dbReference type="EMBL" id="SEN90333.1"/>
    </source>
</evidence>
<dbReference type="GO" id="GO:0003676">
    <property type="term" value="F:nucleic acid binding"/>
    <property type="evidence" value="ECO:0007669"/>
    <property type="project" value="InterPro"/>
</dbReference>
<keyword evidence="4" id="KW-1185">Reference proteome</keyword>
<dbReference type="EMBL" id="FOCM01000007">
    <property type="protein sequence ID" value="SEN90333.1"/>
    <property type="molecule type" value="Genomic_DNA"/>
</dbReference>
<evidence type="ECO:0000259" key="2">
    <source>
        <dbReference type="PROSITE" id="PS50994"/>
    </source>
</evidence>
<dbReference type="InterPro" id="IPR012337">
    <property type="entry name" value="RNaseH-like_sf"/>
</dbReference>
<dbReference type="OrthoDB" id="9814072at2"/>
<evidence type="ECO:0000256" key="1">
    <source>
        <dbReference type="SAM" id="MobiDB-lite"/>
    </source>
</evidence>
<dbReference type="InterPro" id="IPR036397">
    <property type="entry name" value="RNaseH_sf"/>
</dbReference>
<proteinExistence type="predicted"/>
<protein>
    <submittedName>
        <fullName evidence="3">Putative transposase</fullName>
    </submittedName>
</protein>
<reference evidence="4" key="1">
    <citation type="submission" date="2016-10" db="EMBL/GenBank/DDBJ databases">
        <authorList>
            <person name="Varghese N."/>
            <person name="Submissions S."/>
        </authorList>
    </citation>
    <scope>NUCLEOTIDE SEQUENCE [LARGE SCALE GENOMIC DNA]</scope>
    <source>
        <strain evidence="4">DSM 26893</strain>
    </source>
</reference>
<feature type="region of interest" description="Disordered" evidence="1">
    <location>
        <begin position="503"/>
        <end position="553"/>
    </location>
</feature>
<organism evidence="3 4">
    <name type="scientific">Palleronia pelagia</name>
    <dbReference type="NCBI Taxonomy" id="387096"/>
    <lineage>
        <taxon>Bacteria</taxon>
        <taxon>Pseudomonadati</taxon>
        <taxon>Pseudomonadota</taxon>
        <taxon>Alphaproteobacteria</taxon>
        <taxon>Rhodobacterales</taxon>
        <taxon>Roseobacteraceae</taxon>
        <taxon>Palleronia</taxon>
    </lineage>
</organism>
<dbReference type="Pfam" id="PF09299">
    <property type="entry name" value="Mu-transpos_C"/>
    <property type="match status" value="1"/>
</dbReference>
<evidence type="ECO:0000313" key="4">
    <source>
        <dbReference type="Proteomes" id="UP000199372"/>
    </source>
</evidence>
<sequence length="553" mass="62175">MDLESVPKGVWQKAEERAALLRPLAALHEAPAHLVRAAAIDLKISERWAYRLIRRLREENGAVTALLPRDGRGAPRKTRIAGDREAIIGHVIEGHYLKRQKARPSEIVRAVQVECRKAGISSPSEATIRRRVNLIDKGVASRLREDDPDTKPILGATPIPKYPLDVVQIDHTPVDVILVDPFERLPIGRPYLTVAIDVMSRMIAGFHLSLDPPSAASVGLCLAHVADDKKTWMTARGVTDVEWPIAGKPKKIGVDNAGEFHSQAFERGCAQHNIEIEWRPPGQPQFGGIVERVIGTLMRRIHKLPGTTFSNTAQRGAYDSERQACLTLEELERWLTVAICKDYHLSGHRGLDGATPLARLKEGLVSLSRSGGSIAIPRDMRSYLIDFLPVLRRTLQRDGFTVDHIRYFSNALKPWIVSRDVRTEGHLILRRDPRDLSRVYVLDPFDGSWLEVPYRTLSRPSITLWEHRAARRRAQERNAATVDEDSIFTAFAEMQEIERNAARLSKGARRRRSRPVLDRQSPLAKQPEALGLGELAQDQPDAPPQPFTDIEEW</sequence>
<dbReference type="Gene3D" id="3.30.420.10">
    <property type="entry name" value="Ribonuclease H-like superfamily/Ribonuclease H"/>
    <property type="match status" value="1"/>
</dbReference>
<dbReference type="InterPro" id="IPR015378">
    <property type="entry name" value="Transposase-like_Mu_C"/>
</dbReference>
<dbReference type="AlphaFoldDB" id="A0A1H8KBI3"/>
<dbReference type="GO" id="GO:0015074">
    <property type="term" value="P:DNA integration"/>
    <property type="evidence" value="ECO:0007669"/>
    <property type="project" value="InterPro"/>
</dbReference>
<dbReference type="Proteomes" id="UP000199372">
    <property type="component" value="Unassembled WGS sequence"/>
</dbReference>